<dbReference type="PRINTS" id="PR00364">
    <property type="entry name" value="DISEASERSIST"/>
</dbReference>
<reference evidence="9" key="2">
    <citation type="submission" date="2025-08" db="UniProtKB">
        <authorList>
            <consortium name="RefSeq"/>
        </authorList>
    </citation>
    <scope>IDENTIFICATION</scope>
    <source>
        <tissue evidence="9">Young leaves</tissue>
    </source>
</reference>
<dbReference type="InterPro" id="IPR036388">
    <property type="entry name" value="WH-like_DNA-bd_sf"/>
</dbReference>
<dbReference type="InterPro" id="IPR058922">
    <property type="entry name" value="WHD_DRP"/>
</dbReference>
<evidence type="ECO:0000256" key="3">
    <source>
        <dbReference type="ARBA" id="ARBA00022821"/>
    </source>
</evidence>
<dbReference type="InterPro" id="IPR044974">
    <property type="entry name" value="Disease_R_plants"/>
</dbReference>
<feature type="domain" description="Disease resistance protein winged helix" evidence="6">
    <location>
        <begin position="415"/>
        <end position="486"/>
    </location>
</feature>
<feature type="domain" description="NB-ARC" evidence="4">
    <location>
        <begin position="172"/>
        <end position="338"/>
    </location>
</feature>
<dbReference type="Pfam" id="PF23598">
    <property type="entry name" value="LRR_14"/>
    <property type="match status" value="1"/>
</dbReference>
<dbReference type="Gene3D" id="3.80.10.10">
    <property type="entry name" value="Ribonuclease Inhibitor"/>
    <property type="match status" value="1"/>
</dbReference>
<protein>
    <submittedName>
        <fullName evidence="9">Disease resistance protein RPM1-like</fullName>
    </submittedName>
</protein>
<dbReference type="InterPro" id="IPR027417">
    <property type="entry name" value="P-loop_NTPase"/>
</dbReference>
<dbReference type="FunFam" id="1.10.10.10:FF:000322">
    <property type="entry name" value="Probable disease resistance protein At1g63360"/>
    <property type="match status" value="1"/>
</dbReference>
<dbReference type="Gene3D" id="1.20.5.4130">
    <property type="match status" value="1"/>
</dbReference>
<dbReference type="Gene3D" id="1.10.8.430">
    <property type="entry name" value="Helical domain of apoptotic protease-activating factors"/>
    <property type="match status" value="1"/>
</dbReference>
<feature type="domain" description="Disease resistance R13L4/SHOC-2-like LRR" evidence="7">
    <location>
        <begin position="546"/>
        <end position="866"/>
    </location>
</feature>
<dbReference type="Pfam" id="PF00931">
    <property type="entry name" value="NB-ARC"/>
    <property type="match status" value="1"/>
</dbReference>
<feature type="domain" description="Disease resistance N-terminal" evidence="5">
    <location>
        <begin position="9"/>
        <end position="73"/>
    </location>
</feature>
<dbReference type="Pfam" id="PF23559">
    <property type="entry name" value="WHD_DRP"/>
    <property type="match status" value="1"/>
</dbReference>
<dbReference type="Gene3D" id="1.10.10.10">
    <property type="entry name" value="Winged helix-like DNA-binding domain superfamily/Winged helix DNA-binding domain"/>
    <property type="match status" value="1"/>
</dbReference>
<evidence type="ECO:0000313" key="8">
    <source>
        <dbReference type="Proteomes" id="UP000694853"/>
    </source>
</evidence>
<dbReference type="OrthoDB" id="1577640at2759"/>
<dbReference type="InterPro" id="IPR042197">
    <property type="entry name" value="Apaf_helical"/>
</dbReference>
<dbReference type="Proteomes" id="UP000694853">
    <property type="component" value="Unplaced"/>
</dbReference>
<dbReference type="PANTHER" id="PTHR23155">
    <property type="entry name" value="DISEASE RESISTANCE PROTEIN RP"/>
    <property type="match status" value="1"/>
</dbReference>
<evidence type="ECO:0000259" key="5">
    <source>
        <dbReference type="Pfam" id="PF18052"/>
    </source>
</evidence>
<name>A0A8B8KG95_ABRPR</name>
<keyword evidence="3" id="KW-0611">Plant defense</keyword>
<keyword evidence="1" id="KW-0677">Repeat</keyword>
<evidence type="ECO:0000259" key="4">
    <source>
        <dbReference type="Pfam" id="PF00931"/>
    </source>
</evidence>
<accession>A0A8B8KG95</accession>
<dbReference type="GO" id="GO:0098542">
    <property type="term" value="P:defense response to other organism"/>
    <property type="evidence" value="ECO:0007669"/>
    <property type="project" value="TreeGrafter"/>
</dbReference>
<dbReference type="InterPro" id="IPR002182">
    <property type="entry name" value="NB-ARC"/>
</dbReference>
<evidence type="ECO:0000313" key="9">
    <source>
        <dbReference type="RefSeq" id="XP_027342840.1"/>
    </source>
</evidence>
<evidence type="ECO:0000259" key="7">
    <source>
        <dbReference type="Pfam" id="PF23598"/>
    </source>
</evidence>
<keyword evidence="8" id="KW-1185">Reference proteome</keyword>
<proteinExistence type="predicted"/>
<dbReference type="InterPro" id="IPR055414">
    <property type="entry name" value="LRR_R13L4/SHOC2-like"/>
</dbReference>
<reference evidence="8" key="1">
    <citation type="journal article" date="2019" name="Toxins">
        <title>Detection of Abrin-Like and Prepropulchellin-Like Toxin Genes and Transcripts Using Whole Genome Sequencing and Full-Length Transcript Sequencing of Abrus precatorius.</title>
        <authorList>
            <person name="Hovde B.T."/>
            <person name="Daligault H.E."/>
            <person name="Hanschen E.R."/>
            <person name="Kunde Y.A."/>
            <person name="Johnson M.B."/>
            <person name="Starkenburg S.R."/>
            <person name="Johnson S.L."/>
        </authorList>
    </citation>
    <scope>NUCLEOTIDE SEQUENCE [LARGE SCALE GENOMIC DNA]</scope>
</reference>
<dbReference type="KEGG" id="aprc:113855405"/>
<dbReference type="InterPro" id="IPR032675">
    <property type="entry name" value="LRR_dom_sf"/>
</dbReference>
<evidence type="ECO:0000256" key="1">
    <source>
        <dbReference type="ARBA" id="ARBA00022737"/>
    </source>
</evidence>
<dbReference type="SUPFAM" id="SSF52540">
    <property type="entry name" value="P-loop containing nucleoside triphosphate hydrolases"/>
    <property type="match status" value="1"/>
</dbReference>
<evidence type="ECO:0000256" key="2">
    <source>
        <dbReference type="ARBA" id="ARBA00022741"/>
    </source>
</evidence>
<dbReference type="GeneID" id="113855405"/>
<organism evidence="8 9">
    <name type="scientific">Abrus precatorius</name>
    <name type="common">Indian licorice</name>
    <name type="synonym">Glycine abrus</name>
    <dbReference type="NCBI Taxonomy" id="3816"/>
    <lineage>
        <taxon>Eukaryota</taxon>
        <taxon>Viridiplantae</taxon>
        <taxon>Streptophyta</taxon>
        <taxon>Embryophyta</taxon>
        <taxon>Tracheophyta</taxon>
        <taxon>Spermatophyta</taxon>
        <taxon>Magnoliopsida</taxon>
        <taxon>eudicotyledons</taxon>
        <taxon>Gunneridae</taxon>
        <taxon>Pentapetalae</taxon>
        <taxon>rosids</taxon>
        <taxon>fabids</taxon>
        <taxon>Fabales</taxon>
        <taxon>Fabaceae</taxon>
        <taxon>Papilionoideae</taxon>
        <taxon>50 kb inversion clade</taxon>
        <taxon>NPAAA clade</taxon>
        <taxon>indigoferoid/millettioid clade</taxon>
        <taxon>Abreae</taxon>
        <taxon>Abrus</taxon>
    </lineage>
</organism>
<dbReference type="SUPFAM" id="SSF52058">
    <property type="entry name" value="L domain-like"/>
    <property type="match status" value="1"/>
</dbReference>
<dbReference type="AlphaFoldDB" id="A0A8B8KG95"/>
<dbReference type="Gene3D" id="3.40.50.300">
    <property type="entry name" value="P-loop containing nucleotide triphosphate hydrolases"/>
    <property type="match status" value="1"/>
</dbReference>
<dbReference type="RefSeq" id="XP_027342840.1">
    <property type="nucleotide sequence ID" value="XM_027487039.1"/>
</dbReference>
<dbReference type="PANTHER" id="PTHR23155:SF1052">
    <property type="entry name" value="DISEASE RESISTANCE PROTEIN RPM1"/>
    <property type="match status" value="1"/>
</dbReference>
<dbReference type="InterPro" id="IPR041118">
    <property type="entry name" value="Rx_N"/>
</dbReference>
<dbReference type="Pfam" id="PF18052">
    <property type="entry name" value="Rx_N"/>
    <property type="match status" value="1"/>
</dbReference>
<sequence length="907" mass="104784">MQELGKHTVSCLSDLVIKVADTIRSVPKEIQSIKGDLNRIQASIVTAAKEDQDVMKEMKETVFSIEDIIDDYESSRGWEFHDFGCTTLPHETADLVKSMMIHLEIAWKIKSVKSQVEKIEAAQARKKAEAASKIKPSLEQTTSHYKGNTDLSWKNLRELPLHMEATEIVGLEDHFMKFCDWLEDKQPKCTVITVVGMGGSGKTTLARKVFYNCEETRSFECEAWITVSKFSDREEMLKDMLRQFNKRKPRGEMSREEYLKKTRYVVFFDDVWREQFWEEIKFSLENKNPGSMIIITSRNKKVVNTCMRSCSGTVEVLEMEPLTRDESLKLFHKTAFLNDPEGPERHRDISCMIVEKCVHSPLGILAIGREVAADRKFPLEWERHIKKNADMTKILKLSYDDLPEYLKPCFLYFGMYPEDHEVRSERLIRQWIAEGFIISEKRKTLEEVAKEYLQELIDRSLVQVSSFNIDGKAKSCSIHYLVRSMIHRIFEDLSFCQFIGEDSRLDKEDIIRRLSIAISSGGGLDVLTNSASSTDSKERIVYSFMRSLLLFTKKELDVSEYTRRIFMKCTQLKVLDFENSLLRDVPDIIGNSIKLKYLSFRNTNVRSLPYSIAKLENLETLDLRQTQVKMIPNEVSKLRKLRHLLGDDISLIQLNDGIADMKFLQTLYSIKIDDDGDGLKLIEKLGKLEQIRHLGLSNVMKEHGSAICSSLNKMQDLEKLHIVAKDENEIDLQSMEKRSNLRKLHLQGKLSRVPEWIRELQNFHQLVLSMSKLANDPLLLLTNILNLRSLSIIHEGYEGACLHFHDGGFRYLEELELGSLHSLKSITIDSKSLPSLKKIKLRDIPQLKEVPSGIKHLKNLEDLNIEKMKAEFESMIGDYLRQEHSIIQHVLRVIVNGKLVKDEKPQK</sequence>
<keyword evidence="2" id="KW-0547">Nucleotide-binding</keyword>
<dbReference type="GO" id="GO:0043531">
    <property type="term" value="F:ADP binding"/>
    <property type="evidence" value="ECO:0007669"/>
    <property type="project" value="InterPro"/>
</dbReference>
<gene>
    <name evidence="9" type="primary">LOC113855405</name>
</gene>
<evidence type="ECO:0000259" key="6">
    <source>
        <dbReference type="Pfam" id="PF23559"/>
    </source>
</evidence>